<evidence type="ECO:0000256" key="5">
    <source>
        <dbReference type="ARBA" id="ARBA00023242"/>
    </source>
</evidence>
<evidence type="ECO:0000256" key="4">
    <source>
        <dbReference type="ARBA" id="ARBA00023163"/>
    </source>
</evidence>
<dbReference type="AlphaFoldDB" id="T1GV15"/>
<evidence type="ECO:0000256" key="2">
    <source>
        <dbReference type="ARBA" id="ARBA00022491"/>
    </source>
</evidence>
<proteinExistence type="predicted"/>
<evidence type="ECO:0000313" key="9">
    <source>
        <dbReference type="Proteomes" id="UP000015102"/>
    </source>
</evidence>
<dbReference type="SMART" id="SM01025">
    <property type="entry name" value="BEN"/>
    <property type="match status" value="1"/>
</dbReference>
<reference evidence="9" key="1">
    <citation type="submission" date="2013-02" db="EMBL/GenBank/DDBJ databases">
        <authorList>
            <person name="Hughes D."/>
        </authorList>
    </citation>
    <scope>NUCLEOTIDE SEQUENCE</scope>
    <source>
        <strain>Durham</strain>
        <strain evidence="9">NC isolate 2 -- Noor lab</strain>
    </source>
</reference>
<dbReference type="GO" id="GO:0003714">
    <property type="term" value="F:transcription corepressor activity"/>
    <property type="evidence" value="ECO:0007669"/>
    <property type="project" value="InterPro"/>
</dbReference>
<evidence type="ECO:0000256" key="3">
    <source>
        <dbReference type="ARBA" id="ARBA00023015"/>
    </source>
</evidence>
<dbReference type="HOGENOM" id="CLU_1262835_0_0_1"/>
<name>T1GV15_MEGSC</name>
<keyword evidence="5" id="KW-0539">Nucleus</keyword>
<dbReference type="Proteomes" id="UP000015102">
    <property type="component" value="Unassembled WGS sequence"/>
</dbReference>
<dbReference type="PROSITE" id="PS51457">
    <property type="entry name" value="BEN"/>
    <property type="match status" value="1"/>
</dbReference>
<dbReference type="GO" id="GO:0003677">
    <property type="term" value="F:DNA binding"/>
    <property type="evidence" value="ECO:0007669"/>
    <property type="project" value="InterPro"/>
</dbReference>
<comment type="subcellular location">
    <subcellularLocation>
        <location evidence="1">Nucleus</location>
    </subcellularLocation>
</comment>
<dbReference type="InterPro" id="IPR018379">
    <property type="entry name" value="BEN_domain"/>
</dbReference>
<feature type="compositionally biased region" description="Basic and acidic residues" evidence="6">
    <location>
        <begin position="49"/>
        <end position="73"/>
    </location>
</feature>
<dbReference type="InterPro" id="IPR037496">
    <property type="entry name" value="BEND6-like"/>
</dbReference>
<protein>
    <recommendedName>
        <fullName evidence="7">BEN domain-containing protein</fullName>
    </recommendedName>
</protein>
<keyword evidence="3" id="KW-0805">Transcription regulation</keyword>
<dbReference type="OMA" id="NSIHWSS"/>
<sequence>MPDIYRQSILENSDSMDEMQKRLKVIRASQDRCSMLFESLNGVIGELEENYRLPSDKGSSDESASDKSSNHEPPRKHKSLSPVLSKKSSDNEEASYDEQYPMNDPFDANLVIIGPNGTSIGRNFYNSIHWSSSSAATRQLLVNIFPGEVLATHTLTGKPSPAFLGRERPSKNQLDPLKTSDIVYIVTIKCGVSPREVRATITTKCADSAKKYRKKRITL</sequence>
<keyword evidence="4" id="KW-0804">Transcription</keyword>
<dbReference type="PANTHER" id="PTHR35346">
    <property type="entry name" value="BEN DOMAIN-CONTAINING PROTEIN 6"/>
    <property type="match status" value="1"/>
</dbReference>
<dbReference type="PANTHER" id="PTHR35346:SF1">
    <property type="entry name" value="BEN DOMAIN-CONTAINING PROTEIN 6"/>
    <property type="match status" value="1"/>
</dbReference>
<evidence type="ECO:0000259" key="7">
    <source>
        <dbReference type="PROSITE" id="PS51457"/>
    </source>
</evidence>
<evidence type="ECO:0000256" key="6">
    <source>
        <dbReference type="SAM" id="MobiDB-lite"/>
    </source>
</evidence>
<dbReference type="EMBL" id="CAQQ02195908">
    <property type="status" value="NOT_ANNOTATED_CDS"/>
    <property type="molecule type" value="Genomic_DNA"/>
</dbReference>
<keyword evidence="9" id="KW-1185">Reference proteome</keyword>
<organism evidence="8 9">
    <name type="scientific">Megaselia scalaris</name>
    <name type="common">Humpbacked fly</name>
    <name type="synonym">Phora scalaris</name>
    <dbReference type="NCBI Taxonomy" id="36166"/>
    <lineage>
        <taxon>Eukaryota</taxon>
        <taxon>Metazoa</taxon>
        <taxon>Ecdysozoa</taxon>
        <taxon>Arthropoda</taxon>
        <taxon>Hexapoda</taxon>
        <taxon>Insecta</taxon>
        <taxon>Pterygota</taxon>
        <taxon>Neoptera</taxon>
        <taxon>Endopterygota</taxon>
        <taxon>Diptera</taxon>
        <taxon>Brachycera</taxon>
        <taxon>Muscomorpha</taxon>
        <taxon>Platypezoidea</taxon>
        <taxon>Phoridae</taxon>
        <taxon>Megaseliini</taxon>
        <taxon>Megaselia</taxon>
    </lineage>
</organism>
<dbReference type="GO" id="GO:0045666">
    <property type="term" value="P:positive regulation of neuron differentiation"/>
    <property type="evidence" value="ECO:0007669"/>
    <property type="project" value="InterPro"/>
</dbReference>
<dbReference type="EnsemblMetazoa" id="MESCA007593-RA">
    <property type="protein sequence ID" value="MESCA007593-PA"/>
    <property type="gene ID" value="MESCA007593"/>
</dbReference>
<dbReference type="Pfam" id="PF10523">
    <property type="entry name" value="BEN"/>
    <property type="match status" value="1"/>
</dbReference>
<dbReference type="GO" id="GO:0005634">
    <property type="term" value="C:nucleus"/>
    <property type="evidence" value="ECO:0007669"/>
    <property type="project" value="UniProtKB-SubCell"/>
</dbReference>
<reference evidence="8" key="2">
    <citation type="submission" date="2015-06" db="UniProtKB">
        <authorList>
            <consortium name="EnsemblMetazoa"/>
        </authorList>
    </citation>
    <scope>IDENTIFICATION</scope>
</reference>
<feature type="domain" description="BEN" evidence="7">
    <location>
        <begin position="114"/>
        <end position="212"/>
    </location>
</feature>
<dbReference type="GO" id="GO:0045746">
    <property type="term" value="P:negative regulation of Notch signaling pathway"/>
    <property type="evidence" value="ECO:0007669"/>
    <property type="project" value="InterPro"/>
</dbReference>
<feature type="region of interest" description="Disordered" evidence="6">
    <location>
        <begin position="48"/>
        <end position="101"/>
    </location>
</feature>
<evidence type="ECO:0000256" key="1">
    <source>
        <dbReference type="ARBA" id="ARBA00004123"/>
    </source>
</evidence>
<keyword evidence="2" id="KW-0678">Repressor</keyword>
<evidence type="ECO:0000313" key="8">
    <source>
        <dbReference type="EnsemblMetazoa" id="MESCA007593-PA"/>
    </source>
</evidence>
<accession>T1GV15</accession>
<dbReference type="Gene3D" id="1.10.10.2590">
    <property type="entry name" value="BEN domain"/>
    <property type="match status" value="1"/>
</dbReference>